<comment type="subunit">
    <text evidence="5">Monomer.</text>
</comment>
<feature type="domain" description="Porphobilinogen deaminase C-terminal" evidence="11">
    <location>
        <begin position="210"/>
        <end position="272"/>
    </location>
</feature>
<dbReference type="Pfam" id="PF03900">
    <property type="entry name" value="Porphobil_deamC"/>
    <property type="match status" value="1"/>
</dbReference>
<feature type="domain" description="Porphobilinogen deaminase N-terminal" evidence="10">
    <location>
        <begin position="1"/>
        <end position="195"/>
    </location>
</feature>
<evidence type="ECO:0000256" key="7">
    <source>
        <dbReference type="ARBA" id="ARBA00023244"/>
    </source>
</evidence>
<dbReference type="InterPro" id="IPR022419">
    <property type="entry name" value="Porphobilin_deaminase_cofac_BS"/>
</dbReference>
<protein>
    <recommendedName>
        <fullName evidence="9">Hydroxymethylbilane synthase</fullName>
        <ecNumber evidence="9">2.5.1.61</ecNumber>
    </recommendedName>
</protein>
<dbReference type="PIRSF" id="PIRSF001438">
    <property type="entry name" value="4pyrrol_synth_OHMeBilane_synth"/>
    <property type="match status" value="1"/>
</dbReference>
<evidence type="ECO:0000256" key="3">
    <source>
        <dbReference type="ARBA" id="ARBA00004735"/>
    </source>
</evidence>
<dbReference type="SUPFAM" id="SSF54782">
    <property type="entry name" value="Porphobilinogen deaminase (hydroxymethylbilane synthase), C-terminal domain"/>
    <property type="match status" value="1"/>
</dbReference>
<dbReference type="PANTHER" id="PTHR11557:SF0">
    <property type="entry name" value="PORPHOBILINOGEN DEAMINASE"/>
    <property type="match status" value="1"/>
</dbReference>
<name>A0ABT0RGN1_9SPHN</name>
<dbReference type="InterPro" id="IPR022417">
    <property type="entry name" value="Porphobilin_deaminase_N"/>
</dbReference>
<dbReference type="InterPro" id="IPR022418">
    <property type="entry name" value="Porphobilinogen_deaminase_C"/>
</dbReference>
<proteinExistence type="inferred from homology"/>
<evidence type="ECO:0000256" key="5">
    <source>
        <dbReference type="ARBA" id="ARBA00011245"/>
    </source>
</evidence>
<comment type="pathway">
    <text evidence="3">Porphyrin-containing compound metabolism; protoporphyrin-IX biosynthesis; coproporphyrinogen-III from 5-aminolevulinate: step 2/4.</text>
</comment>
<dbReference type="PRINTS" id="PR00151">
    <property type="entry name" value="PORPHBDMNASE"/>
</dbReference>
<comment type="caution">
    <text evidence="12">The sequence shown here is derived from an EMBL/GenBank/DDBJ whole genome shotgun (WGS) entry which is preliminary data.</text>
</comment>
<dbReference type="EMBL" id="JAMGBC010000001">
    <property type="protein sequence ID" value="MCL6679437.1"/>
    <property type="molecule type" value="Genomic_DNA"/>
</dbReference>
<keyword evidence="13" id="KW-1185">Reference proteome</keyword>
<evidence type="ECO:0000256" key="4">
    <source>
        <dbReference type="ARBA" id="ARBA00005638"/>
    </source>
</evidence>
<comment type="similarity">
    <text evidence="4">Belongs to the HMBS family.</text>
</comment>
<keyword evidence="6 12" id="KW-0808">Transferase</keyword>
<sequence>MVQARKIASALEVVERWPAGHVEIVSIKTSGDKITDRPLAEVGGKALWTKELDAALLNGDIDFAVHSMKDVEVIRPVEIRLAAIRPRVYVDDKLIGAESIDQLKKGAVVGTSSPRRAAQLLAARPDLKIIPMRGNVDTRLKKLEAGEVDATILSAAGLHRLKLDHVGTSIPFDIMLPAPGQGALGVECRAEDTDCLQLLKLLDDAGSRATVTAERAFARALGGSCLSPVAALATVERTKVFLRAEILSVDGKDRVRDEASFPCGNDASAEKLALDMLERAPESIRRLFAKA</sequence>
<dbReference type="NCBIfam" id="TIGR00212">
    <property type="entry name" value="hemC"/>
    <property type="match status" value="1"/>
</dbReference>
<evidence type="ECO:0000256" key="2">
    <source>
        <dbReference type="ARBA" id="ARBA00002869"/>
    </source>
</evidence>
<dbReference type="PANTHER" id="PTHR11557">
    <property type="entry name" value="PORPHOBILINOGEN DEAMINASE"/>
    <property type="match status" value="1"/>
</dbReference>
<evidence type="ECO:0000256" key="8">
    <source>
        <dbReference type="ARBA" id="ARBA00048169"/>
    </source>
</evidence>
<gene>
    <name evidence="12" type="primary">hemC</name>
    <name evidence="12" type="ORF">LZ519_08960</name>
</gene>
<evidence type="ECO:0000259" key="11">
    <source>
        <dbReference type="Pfam" id="PF03900"/>
    </source>
</evidence>
<dbReference type="SUPFAM" id="SSF53850">
    <property type="entry name" value="Periplasmic binding protein-like II"/>
    <property type="match status" value="1"/>
</dbReference>
<accession>A0ABT0RGN1</accession>
<reference evidence="12" key="1">
    <citation type="submission" date="2022-05" db="EMBL/GenBank/DDBJ databases">
        <authorList>
            <person name="Jo J.-H."/>
            <person name="Im W.-T."/>
        </authorList>
    </citation>
    <scope>NUCLEOTIDE SEQUENCE</scope>
    <source>
        <strain evidence="12">RG327</strain>
    </source>
</reference>
<evidence type="ECO:0000313" key="12">
    <source>
        <dbReference type="EMBL" id="MCL6679437.1"/>
    </source>
</evidence>
<evidence type="ECO:0000256" key="9">
    <source>
        <dbReference type="NCBIfam" id="TIGR00212"/>
    </source>
</evidence>
<organism evidence="12 13">
    <name type="scientific">Sphingomonas anseongensis</name>
    <dbReference type="NCBI Taxonomy" id="2908207"/>
    <lineage>
        <taxon>Bacteria</taxon>
        <taxon>Pseudomonadati</taxon>
        <taxon>Pseudomonadota</taxon>
        <taxon>Alphaproteobacteria</taxon>
        <taxon>Sphingomonadales</taxon>
        <taxon>Sphingomonadaceae</taxon>
        <taxon>Sphingomonas</taxon>
    </lineage>
</organism>
<dbReference type="Gene3D" id="3.40.190.10">
    <property type="entry name" value="Periplasmic binding protein-like II"/>
    <property type="match status" value="2"/>
</dbReference>
<dbReference type="InterPro" id="IPR000860">
    <property type="entry name" value="HemC"/>
</dbReference>
<dbReference type="PROSITE" id="PS00533">
    <property type="entry name" value="PORPHOBILINOGEN_DEAM"/>
    <property type="match status" value="1"/>
</dbReference>
<dbReference type="Gene3D" id="3.30.160.40">
    <property type="entry name" value="Porphobilinogen deaminase, C-terminal domain"/>
    <property type="match status" value="1"/>
</dbReference>
<dbReference type="Pfam" id="PF01379">
    <property type="entry name" value="Porphobil_deam"/>
    <property type="match status" value="1"/>
</dbReference>
<evidence type="ECO:0000313" key="13">
    <source>
        <dbReference type="Proteomes" id="UP001165343"/>
    </source>
</evidence>
<dbReference type="EC" id="2.5.1.61" evidence="9"/>
<comment type="function">
    <text evidence="2">Tetrapolymerization of the monopyrrole PBG into the hydroxymethylbilane pre-uroporphyrinogen in several discrete steps.</text>
</comment>
<comment type="catalytic activity">
    <reaction evidence="8">
        <text>4 porphobilinogen + H2O = hydroxymethylbilane + 4 NH4(+)</text>
        <dbReference type="Rhea" id="RHEA:13185"/>
        <dbReference type="ChEBI" id="CHEBI:15377"/>
        <dbReference type="ChEBI" id="CHEBI:28938"/>
        <dbReference type="ChEBI" id="CHEBI:57845"/>
        <dbReference type="ChEBI" id="CHEBI:58126"/>
        <dbReference type="EC" id="2.5.1.61"/>
    </reaction>
</comment>
<comment type="cofactor">
    <cofactor evidence="1">
        <name>dipyrromethane</name>
        <dbReference type="ChEBI" id="CHEBI:60342"/>
    </cofactor>
</comment>
<dbReference type="InterPro" id="IPR036803">
    <property type="entry name" value="Porphobilinogen_deaminase_C_sf"/>
</dbReference>
<dbReference type="GO" id="GO:0004418">
    <property type="term" value="F:hydroxymethylbilane synthase activity"/>
    <property type="evidence" value="ECO:0007669"/>
    <property type="project" value="UniProtKB-EC"/>
</dbReference>
<evidence type="ECO:0000259" key="10">
    <source>
        <dbReference type="Pfam" id="PF01379"/>
    </source>
</evidence>
<evidence type="ECO:0000256" key="6">
    <source>
        <dbReference type="ARBA" id="ARBA00022679"/>
    </source>
</evidence>
<evidence type="ECO:0000256" key="1">
    <source>
        <dbReference type="ARBA" id="ARBA00001916"/>
    </source>
</evidence>
<keyword evidence="7" id="KW-0627">Porphyrin biosynthesis</keyword>
<dbReference type="Proteomes" id="UP001165343">
    <property type="component" value="Unassembled WGS sequence"/>
</dbReference>